<protein>
    <submittedName>
        <fullName evidence="2">GNAT family N-acetyltransferase</fullName>
    </submittedName>
</protein>
<dbReference type="PROSITE" id="PS51186">
    <property type="entry name" value="GNAT"/>
    <property type="match status" value="1"/>
</dbReference>
<organism evidence="2 3">
    <name type="scientific">Vogesella aquatica</name>
    <dbReference type="NCBI Taxonomy" id="2984206"/>
    <lineage>
        <taxon>Bacteria</taxon>
        <taxon>Pseudomonadati</taxon>
        <taxon>Pseudomonadota</taxon>
        <taxon>Betaproteobacteria</taxon>
        <taxon>Neisseriales</taxon>
        <taxon>Chromobacteriaceae</taxon>
        <taxon>Vogesella</taxon>
    </lineage>
</organism>
<dbReference type="InterPro" id="IPR016181">
    <property type="entry name" value="Acyl_CoA_acyltransferase"/>
</dbReference>
<dbReference type="RefSeq" id="WP_272752999.1">
    <property type="nucleotide sequence ID" value="NZ_JAQQLF010000025.1"/>
</dbReference>
<evidence type="ECO:0000313" key="3">
    <source>
        <dbReference type="Proteomes" id="UP001219956"/>
    </source>
</evidence>
<reference evidence="2 3" key="1">
    <citation type="submission" date="2023-01" db="EMBL/GenBank/DDBJ databases">
        <title>Novel species of the genus Vogesella isolated from rivers.</title>
        <authorList>
            <person name="Lu H."/>
        </authorList>
    </citation>
    <scope>NUCLEOTIDE SEQUENCE [LARGE SCALE GENOMIC DNA]</scope>
    <source>
        <strain evidence="2 3">DC21W</strain>
    </source>
</reference>
<gene>
    <name evidence="2" type="ORF">PQU95_16370</name>
</gene>
<dbReference type="SUPFAM" id="SSF55729">
    <property type="entry name" value="Acyl-CoA N-acyltransferases (Nat)"/>
    <property type="match status" value="1"/>
</dbReference>
<dbReference type="Pfam" id="PF00583">
    <property type="entry name" value="Acetyltransf_1"/>
    <property type="match status" value="1"/>
</dbReference>
<dbReference type="Gene3D" id="3.40.630.30">
    <property type="match status" value="1"/>
</dbReference>
<evidence type="ECO:0000313" key="2">
    <source>
        <dbReference type="EMBL" id="MDC7718776.1"/>
    </source>
</evidence>
<comment type="caution">
    <text evidence="2">The sequence shown here is derived from an EMBL/GenBank/DDBJ whole genome shotgun (WGS) entry which is preliminary data.</text>
</comment>
<name>A0ABT5J2T0_9NEIS</name>
<dbReference type="Proteomes" id="UP001219956">
    <property type="component" value="Unassembled WGS sequence"/>
</dbReference>
<sequence>MSQPTLLDELLALDMLTLRRHTEAAGDSFDPAAQRQQLAASLAASQLLLVRGLDGCLQGYALLRQQSATHWFVGMLNVHPAHRQRRVLRGLFGQLIALAAWHSDSVLQSHVYRTNAASLQFHQKLGFTIDQQNDKAVALSIRYDTLQIRLQRLLMKEPA</sequence>
<dbReference type="EMBL" id="JAQQLF010000025">
    <property type="protein sequence ID" value="MDC7718776.1"/>
    <property type="molecule type" value="Genomic_DNA"/>
</dbReference>
<keyword evidence="3" id="KW-1185">Reference proteome</keyword>
<dbReference type="InterPro" id="IPR000182">
    <property type="entry name" value="GNAT_dom"/>
</dbReference>
<accession>A0ABT5J2T0</accession>
<proteinExistence type="predicted"/>
<feature type="domain" description="N-acetyltransferase" evidence="1">
    <location>
        <begin position="1"/>
        <end position="159"/>
    </location>
</feature>
<evidence type="ECO:0000259" key="1">
    <source>
        <dbReference type="PROSITE" id="PS51186"/>
    </source>
</evidence>